<dbReference type="GO" id="GO:0016042">
    <property type="term" value="P:lipid catabolic process"/>
    <property type="evidence" value="ECO:0007669"/>
    <property type="project" value="InterPro"/>
</dbReference>
<accession>A0AAN8WWG6</accession>
<dbReference type="PANTHER" id="PTHR12824:SF8">
    <property type="entry name" value="GXIVSPLA2, ISOFORM A"/>
    <property type="match status" value="1"/>
</dbReference>
<keyword evidence="4" id="KW-1185">Reference proteome</keyword>
<name>A0AAN8WWG6_HALRR</name>
<dbReference type="EMBL" id="JAXCGZ010012391">
    <property type="protein sequence ID" value="KAK7073605.1"/>
    <property type="molecule type" value="Genomic_DNA"/>
</dbReference>
<protein>
    <submittedName>
        <fullName evidence="3">Uncharacterized protein</fullName>
    </submittedName>
</protein>
<dbReference type="GO" id="GO:0006644">
    <property type="term" value="P:phospholipid metabolic process"/>
    <property type="evidence" value="ECO:0007669"/>
    <property type="project" value="InterPro"/>
</dbReference>
<comment type="caution">
    <text evidence="3">The sequence shown here is derived from an EMBL/GenBank/DDBJ whole genome shotgun (WGS) entry which is preliminary data.</text>
</comment>
<evidence type="ECO:0000256" key="1">
    <source>
        <dbReference type="ARBA" id="ARBA00004613"/>
    </source>
</evidence>
<dbReference type="PANTHER" id="PTHR12824">
    <property type="entry name" value="GROUP XII SECRETORY PHOSPHOLIPASE A2 FAMILY MEMBER"/>
    <property type="match status" value="1"/>
</dbReference>
<dbReference type="Gene3D" id="1.20.90.10">
    <property type="entry name" value="Phospholipase A2 domain"/>
    <property type="match status" value="1"/>
</dbReference>
<evidence type="ECO:0000313" key="3">
    <source>
        <dbReference type="EMBL" id="KAK7073605.1"/>
    </source>
</evidence>
<dbReference type="Proteomes" id="UP001381693">
    <property type="component" value="Unassembled WGS sequence"/>
</dbReference>
<comment type="subcellular location">
    <subcellularLocation>
        <location evidence="1">Secreted</location>
    </subcellularLocation>
</comment>
<dbReference type="GO" id="GO:0005509">
    <property type="term" value="F:calcium ion binding"/>
    <property type="evidence" value="ECO:0007669"/>
    <property type="project" value="InterPro"/>
</dbReference>
<dbReference type="InterPro" id="IPR036444">
    <property type="entry name" value="PLipase_A2_dom_sf"/>
</dbReference>
<evidence type="ECO:0000256" key="2">
    <source>
        <dbReference type="ARBA" id="ARBA00022525"/>
    </source>
</evidence>
<gene>
    <name evidence="3" type="ORF">SK128_017548</name>
</gene>
<dbReference type="AlphaFoldDB" id="A0AAN8WWG6"/>
<dbReference type="InterPro" id="IPR033113">
    <property type="entry name" value="PLA2_histidine"/>
</dbReference>
<dbReference type="InterPro" id="IPR010711">
    <property type="entry name" value="PLA2G12"/>
</dbReference>
<dbReference type="SUPFAM" id="SSF48619">
    <property type="entry name" value="Phospholipase A2, PLA2"/>
    <property type="match status" value="1"/>
</dbReference>
<evidence type="ECO:0000313" key="4">
    <source>
        <dbReference type="Proteomes" id="UP001381693"/>
    </source>
</evidence>
<dbReference type="GO" id="GO:0005576">
    <property type="term" value="C:extracellular region"/>
    <property type="evidence" value="ECO:0007669"/>
    <property type="project" value="UniProtKB-SubCell"/>
</dbReference>
<feature type="non-terminal residue" evidence="3">
    <location>
        <position position="1"/>
    </location>
</feature>
<keyword evidence="2" id="KW-0964">Secreted</keyword>
<sequence>DPPTAAETPAQTISGCGALGLKITDESLPVESLTACCNSHDACYGSSCQIKKRACDRGLKDCLAISCEFILERQVQKTCQGAAKLLYSGTMALSSQQFSEAQEKLSCRY</sequence>
<reference evidence="3 4" key="1">
    <citation type="submission" date="2023-11" db="EMBL/GenBank/DDBJ databases">
        <title>Halocaridina rubra genome assembly.</title>
        <authorList>
            <person name="Smith C."/>
        </authorList>
    </citation>
    <scope>NUCLEOTIDE SEQUENCE [LARGE SCALE GENOMIC DNA]</scope>
    <source>
        <strain evidence="3">EP-1</strain>
        <tissue evidence="3">Whole</tissue>
    </source>
</reference>
<dbReference type="Pfam" id="PF06951">
    <property type="entry name" value="PLA2G12"/>
    <property type="match status" value="1"/>
</dbReference>
<organism evidence="3 4">
    <name type="scientific">Halocaridina rubra</name>
    <name type="common">Hawaiian red shrimp</name>
    <dbReference type="NCBI Taxonomy" id="373956"/>
    <lineage>
        <taxon>Eukaryota</taxon>
        <taxon>Metazoa</taxon>
        <taxon>Ecdysozoa</taxon>
        <taxon>Arthropoda</taxon>
        <taxon>Crustacea</taxon>
        <taxon>Multicrustacea</taxon>
        <taxon>Malacostraca</taxon>
        <taxon>Eumalacostraca</taxon>
        <taxon>Eucarida</taxon>
        <taxon>Decapoda</taxon>
        <taxon>Pleocyemata</taxon>
        <taxon>Caridea</taxon>
        <taxon>Atyoidea</taxon>
        <taxon>Atyidae</taxon>
        <taxon>Halocaridina</taxon>
    </lineage>
</organism>
<proteinExistence type="predicted"/>
<dbReference type="GO" id="GO:0050482">
    <property type="term" value="P:arachidonate secretion"/>
    <property type="evidence" value="ECO:0007669"/>
    <property type="project" value="InterPro"/>
</dbReference>
<dbReference type="GO" id="GO:0004623">
    <property type="term" value="F:phospholipase A2 activity"/>
    <property type="evidence" value="ECO:0007669"/>
    <property type="project" value="InterPro"/>
</dbReference>
<dbReference type="PROSITE" id="PS00118">
    <property type="entry name" value="PA2_HIS"/>
    <property type="match status" value="1"/>
</dbReference>